<feature type="non-terminal residue" evidence="1">
    <location>
        <position position="81"/>
    </location>
</feature>
<name>A0AAD8E3S0_DIPPU</name>
<keyword evidence="2" id="KW-1185">Reference proteome</keyword>
<feature type="non-terminal residue" evidence="1">
    <location>
        <position position="1"/>
    </location>
</feature>
<sequence>GTGWPFNGASSSHPPVLQTIIQNFPHRNYKSFPSDHSPNRSSSLTSNASTILFVVSASVLMRGLPGNVHYFKCNLLLLSLP</sequence>
<evidence type="ECO:0000313" key="2">
    <source>
        <dbReference type="Proteomes" id="UP001233999"/>
    </source>
</evidence>
<accession>A0AAD8E3S0</accession>
<organism evidence="1 2">
    <name type="scientific">Diploptera punctata</name>
    <name type="common">Pacific beetle cockroach</name>
    <dbReference type="NCBI Taxonomy" id="6984"/>
    <lineage>
        <taxon>Eukaryota</taxon>
        <taxon>Metazoa</taxon>
        <taxon>Ecdysozoa</taxon>
        <taxon>Arthropoda</taxon>
        <taxon>Hexapoda</taxon>
        <taxon>Insecta</taxon>
        <taxon>Pterygota</taxon>
        <taxon>Neoptera</taxon>
        <taxon>Polyneoptera</taxon>
        <taxon>Dictyoptera</taxon>
        <taxon>Blattodea</taxon>
        <taxon>Blaberoidea</taxon>
        <taxon>Blaberidae</taxon>
        <taxon>Diplopterinae</taxon>
        <taxon>Diploptera</taxon>
    </lineage>
</organism>
<proteinExistence type="predicted"/>
<reference evidence="1" key="1">
    <citation type="journal article" date="2023" name="IScience">
        <title>Live-bearing cockroach genome reveals convergent evolutionary mechanisms linked to viviparity in insects and beyond.</title>
        <authorList>
            <person name="Fouks B."/>
            <person name="Harrison M.C."/>
            <person name="Mikhailova A.A."/>
            <person name="Marchal E."/>
            <person name="English S."/>
            <person name="Carruthers M."/>
            <person name="Jennings E.C."/>
            <person name="Chiamaka E.L."/>
            <person name="Frigard R.A."/>
            <person name="Pippel M."/>
            <person name="Attardo G.M."/>
            <person name="Benoit J.B."/>
            <person name="Bornberg-Bauer E."/>
            <person name="Tobe S.S."/>
        </authorList>
    </citation>
    <scope>NUCLEOTIDE SEQUENCE</scope>
    <source>
        <strain evidence="1">Stay&amp;Tobe</strain>
    </source>
</reference>
<protein>
    <submittedName>
        <fullName evidence="1">Uncharacterized protein</fullName>
    </submittedName>
</protein>
<dbReference type="AlphaFoldDB" id="A0AAD8E3S0"/>
<comment type="caution">
    <text evidence="1">The sequence shown here is derived from an EMBL/GenBank/DDBJ whole genome shotgun (WGS) entry which is preliminary data.</text>
</comment>
<reference evidence="1" key="2">
    <citation type="submission" date="2023-05" db="EMBL/GenBank/DDBJ databases">
        <authorList>
            <person name="Fouks B."/>
        </authorList>
    </citation>
    <scope>NUCLEOTIDE SEQUENCE</scope>
    <source>
        <strain evidence="1">Stay&amp;Tobe</strain>
        <tissue evidence="1">Testes</tissue>
    </source>
</reference>
<evidence type="ECO:0000313" key="1">
    <source>
        <dbReference type="EMBL" id="KAJ9576190.1"/>
    </source>
</evidence>
<dbReference type="Proteomes" id="UP001233999">
    <property type="component" value="Unassembled WGS sequence"/>
</dbReference>
<gene>
    <name evidence="1" type="ORF">L9F63_006923</name>
</gene>
<dbReference type="EMBL" id="JASPKZ010009805">
    <property type="protein sequence ID" value="KAJ9576190.1"/>
    <property type="molecule type" value="Genomic_DNA"/>
</dbReference>